<accession>A0A6C0DP33</accession>
<name>A0A6C0DP33_9ZZZZ</name>
<protein>
    <submittedName>
        <fullName evidence="1">Uncharacterized protein</fullName>
    </submittedName>
</protein>
<proteinExistence type="predicted"/>
<organism evidence="1">
    <name type="scientific">viral metagenome</name>
    <dbReference type="NCBI Taxonomy" id="1070528"/>
    <lineage>
        <taxon>unclassified sequences</taxon>
        <taxon>metagenomes</taxon>
        <taxon>organismal metagenomes</taxon>
    </lineage>
</organism>
<dbReference type="AlphaFoldDB" id="A0A6C0DP33"/>
<sequence length="539" mass="62867">MIRLENKILKEYIYISKWMSFFSKTATSKYAMSGKDLRPKFEEKHRKYERQYQKNTLFWGLGIENEVYLELSAPHFIEKTDVLDKQNRERYCLDYCANYKLGVFKSACKTYVDELSLNIISIPRLINSHSFTKTDLHNEPETIYAKDNTKNPLFIGETLFETLVRENPAFSSEFQKKWLFDGDTIEFNTEHFFNASLRDVMDELSVTKQNFLRELNNTLVNLEDSCYANQSISIMKQNYPVASYMTNSENVAFFNNGTLHYNITLPTELNEYGRIKNWRTFVKDHQKAIRVIQWMEPFFIAMYGSPDPFSFMDEFSKASQRCAVSRYIGVGTYNSDTMRRGKLLTCPVDKHICSKLDGWWYSTYHQTSGYKQLPEVGMDINFNKHYNHGIELRFFDHITDASVIYESFELIIYLMDFILDSDVINEFGNPILSNVWNNFVVAIMRHGKEYVVDKEERKLYGNIFSGILISTTATTVREIYAEIYNNLKLKYKGGGKFSKHVLLPTTPISPIQKLASIVHVPVAPIPCPRDKKTPCCQIL</sequence>
<evidence type="ECO:0000313" key="1">
    <source>
        <dbReference type="EMBL" id="QHT17970.1"/>
    </source>
</evidence>
<reference evidence="1" key="1">
    <citation type="journal article" date="2020" name="Nature">
        <title>Giant virus diversity and host interactions through global metagenomics.</title>
        <authorList>
            <person name="Schulz F."/>
            <person name="Roux S."/>
            <person name="Paez-Espino D."/>
            <person name="Jungbluth S."/>
            <person name="Walsh D.A."/>
            <person name="Denef V.J."/>
            <person name="McMahon K.D."/>
            <person name="Konstantinidis K.T."/>
            <person name="Eloe-Fadrosh E.A."/>
            <person name="Kyrpides N.C."/>
            <person name="Woyke T."/>
        </authorList>
    </citation>
    <scope>NUCLEOTIDE SEQUENCE</scope>
    <source>
        <strain evidence="1">GVMAG-M-3300023174-3</strain>
    </source>
</reference>
<dbReference type="EMBL" id="MN739647">
    <property type="protein sequence ID" value="QHT17970.1"/>
    <property type="molecule type" value="Genomic_DNA"/>
</dbReference>